<comment type="caution">
    <text evidence="1">The sequence shown here is derived from an EMBL/GenBank/DDBJ whole genome shotgun (WGS) entry which is preliminary data.</text>
</comment>
<gene>
    <name evidence="1" type="ORF">ENG14_02315</name>
</gene>
<evidence type="ECO:0000313" key="1">
    <source>
        <dbReference type="EMBL" id="HDL89720.1"/>
    </source>
</evidence>
<sequence length="539" mass="62333">MTRGRIPTQKLTVLLLKKSVESPLHAVRKPQSLVRVPLRNDAPYEGELWYSRPRTRTPQWKHFVEPVLELPLGELTTSSVSAVLFVKAKRRFFAFTFGYGRNILKPNCYERAFGLRVALNRIHHERLRSMDLRTYEDIMVTTRKQTSRSAELAAFGLDISRDLLRAVTGEPDDHAFAKRLTGADALTFTAQITAKNLGEKCVEILHAFRDNRYKQHFEWVDHLSEVKDPHIVNMLNKALVETLKKRDTEKLHLAPPEVIDWQSVEKFRIGGTRREEYDDLDIDEYMQALGSKIDEMTIEKLKSYQVSVRWTGSQDFQNKWSFFSCIVWETNFNGRLYALVEGRWFEIERNFANRVNSFIASLPAPDRPLPPARKNEREKEYNRRVSADSSTYVCLDNVLVRGEDMSTSIEFCDLLSDQNELVYVKRKTRSATLSHLFAQGTVAARLFLQDANVREQLHTKLAGMRVNKKFRDLIPDRSTRPNPSDFKIVYAIIAKLTRNWPLSLPFFSQLNLMQNAKLLQGLGYDVRLQCVDLLSESNG</sequence>
<dbReference type="InterPro" id="IPR026487">
    <property type="entry name" value="CHP04141"/>
</dbReference>
<dbReference type="NCBIfam" id="TIGR04141">
    <property type="entry name" value="TIGR04141 family sporadically distributed protein"/>
    <property type="match status" value="1"/>
</dbReference>
<dbReference type="Proteomes" id="UP000886355">
    <property type="component" value="Unassembled WGS sequence"/>
</dbReference>
<proteinExistence type="predicted"/>
<dbReference type="AlphaFoldDB" id="A0A7C1B091"/>
<accession>A0A7C1B091</accession>
<dbReference type="Pfam" id="PF19614">
    <property type="entry name" value="DUF6119"/>
    <property type="match status" value="1"/>
</dbReference>
<evidence type="ECO:0008006" key="2">
    <source>
        <dbReference type="Google" id="ProtNLM"/>
    </source>
</evidence>
<dbReference type="EMBL" id="DQZW01000110">
    <property type="protein sequence ID" value="HDL89720.1"/>
    <property type="molecule type" value="Genomic_DNA"/>
</dbReference>
<reference evidence="1" key="1">
    <citation type="journal article" date="2020" name="mSystems">
        <title>Genome- and Community-Level Interaction Insights into Carbon Utilization and Element Cycling Functions of Hydrothermarchaeota in Hydrothermal Sediment.</title>
        <authorList>
            <person name="Zhou Z."/>
            <person name="Liu Y."/>
            <person name="Xu W."/>
            <person name="Pan J."/>
            <person name="Luo Z.H."/>
            <person name="Li M."/>
        </authorList>
    </citation>
    <scope>NUCLEOTIDE SEQUENCE [LARGE SCALE GENOMIC DNA]</scope>
    <source>
        <strain evidence="1">HyVt-19</strain>
    </source>
</reference>
<protein>
    <recommendedName>
        <fullName evidence="2">Sporadically distributed protein, TIGR04141 family</fullName>
    </recommendedName>
</protein>
<organism evidence="1">
    <name type="scientific">Thermodesulforhabdus norvegica</name>
    <dbReference type="NCBI Taxonomy" id="39841"/>
    <lineage>
        <taxon>Bacteria</taxon>
        <taxon>Pseudomonadati</taxon>
        <taxon>Thermodesulfobacteriota</taxon>
        <taxon>Syntrophobacteria</taxon>
        <taxon>Syntrophobacterales</taxon>
        <taxon>Thermodesulforhabdaceae</taxon>
        <taxon>Thermodesulforhabdus</taxon>
    </lineage>
</organism>
<name>A0A7C1B091_9BACT</name>